<feature type="compositionally biased region" description="Polar residues" evidence="20">
    <location>
        <begin position="1074"/>
        <end position="1094"/>
    </location>
</feature>
<dbReference type="FunFam" id="2.40.180.10:FF:000002">
    <property type="entry name" value="Catalase"/>
    <property type="match status" value="1"/>
</dbReference>
<dbReference type="GO" id="GO:0003677">
    <property type="term" value="F:DNA binding"/>
    <property type="evidence" value="ECO:0007669"/>
    <property type="project" value="UniProtKB-KW"/>
</dbReference>
<dbReference type="SUPFAM" id="SSF54277">
    <property type="entry name" value="CAD &amp; PB1 domains"/>
    <property type="match status" value="1"/>
</dbReference>
<evidence type="ECO:0000256" key="18">
    <source>
        <dbReference type="RuleBase" id="RU000498"/>
    </source>
</evidence>
<dbReference type="InterPro" id="IPR018028">
    <property type="entry name" value="Catalase"/>
</dbReference>
<dbReference type="Pfam" id="PF06628">
    <property type="entry name" value="Catalase-rel"/>
    <property type="match status" value="1"/>
</dbReference>
<dbReference type="Gene3D" id="2.40.180.10">
    <property type="entry name" value="Catalase core domain"/>
    <property type="match status" value="1"/>
</dbReference>
<feature type="compositionally biased region" description="Polar residues" evidence="20">
    <location>
        <begin position="1343"/>
        <end position="1352"/>
    </location>
</feature>
<organism evidence="23 24">
    <name type="scientific">Populus alba x Populus x berolinensis</name>
    <dbReference type="NCBI Taxonomy" id="444605"/>
    <lineage>
        <taxon>Eukaryota</taxon>
        <taxon>Viridiplantae</taxon>
        <taxon>Streptophyta</taxon>
        <taxon>Embryophyta</taxon>
        <taxon>Tracheophyta</taxon>
        <taxon>Spermatophyta</taxon>
        <taxon>Magnoliopsida</taxon>
        <taxon>eudicotyledons</taxon>
        <taxon>Gunneridae</taxon>
        <taxon>Pentapetalae</taxon>
        <taxon>rosids</taxon>
        <taxon>fabids</taxon>
        <taxon>Malpighiales</taxon>
        <taxon>Salicaceae</taxon>
        <taxon>Saliceae</taxon>
        <taxon>Populus</taxon>
    </lineage>
</organism>
<keyword evidence="7 18" id="KW-0349">Heme</keyword>
<dbReference type="PROSITE" id="PS51519">
    <property type="entry name" value="RWP_RK"/>
    <property type="match status" value="1"/>
</dbReference>
<dbReference type="InterPro" id="IPR053793">
    <property type="entry name" value="PB1-like"/>
</dbReference>
<keyword evidence="15" id="KW-0539">Nucleus</keyword>
<keyword evidence="12" id="KW-0238">DNA-binding</keyword>
<evidence type="ECO:0000256" key="3">
    <source>
        <dbReference type="ARBA" id="ARBA00005329"/>
    </source>
</evidence>
<dbReference type="Proteomes" id="UP001164929">
    <property type="component" value="Chromosome 5"/>
</dbReference>
<dbReference type="InterPro" id="IPR002226">
    <property type="entry name" value="Catalase_haem_BS"/>
</dbReference>
<dbReference type="PRINTS" id="PR00067">
    <property type="entry name" value="CATALASE"/>
</dbReference>
<evidence type="ECO:0000256" key="14">
    <source>
        <dbReference type="ARBA" id="ARBA00023163"/>
    </source>
</evidence>
<dbReference type="CDD" id="cd08154">
    <property type="entry name" value="catalase_clade_1"/>
    <property type="match status" value="1"/>
</dbReference>
<feature type="compositionally biased region" description="Polar residues" evidence="20">
    <location>
        <begin position="1116"/>
        <end position="1140"/>
    </location>
</feature>
<comment type="catalytic activity">
    <reaction evidence="17 18">
        <text>2 H2O2 = O2 + 2 H2O</text>
        <dbReference type="Rhea" id="RHEA:20309"/>
        <dbReference type="ChEBI" id="CHEBI:15377"/>
        <dbReference type="ChEBI" id="CHEBI:15379"/>
        <dbReference type="ChEBI" id="CHEBI:16240"/>
        <dbReference type="EC" id="1.11.1.6"/>
    </reaction>
</comment>
<comment type="similarity">
    <text evidence="3 18">Belongs to the catalase family.</text>
</comment>
<evidence type="ECO:0000256" key="10">
    <source>
        <dbReference type="ARBA" id="ARBA00023004"/>
    </source>
</evidence>
<feature type="compositionally biased region" description="Polar residues" evidence="20">
    <location>
        <begin position="1239"/>
        <end position="1256"/>
    </location>
</feature>
<dbReference type="GO" id="GO:0005777">
    <property type="term" value="C:peroxisome"/>
    <property type="evidence" value="ECO:0007669"/>
    <property type="project" value="UniProtKB-SubCell"/>
</dbReference>
<dbReference type="EC" id="1.11.1.6" evidence="5 18"/>
<evidence type="ECO:0000259" key="21">
    <source>
        <dbReference type="PROSITE" id="PS51519"/>
    </source>
</evidence>
<dbReference type="Pfam" id="PF02042">
    <property type="entry name" value="RWP-RK"/>
    <property type="match status" value="1"/>
</dbReference>
<comment type="subcellular location">
    <subcellularLocation>
        <location evidence="2">Peroxisome</location>
    </subcellularLocation>
</comment>
<dbReference type="InterPro" id="IPR011614">
    <property type="entry name" value="Catalase_core"/>
</dbReference>
<evidence type="ECO:0000256" key="8">
    <source>
        <dbReference type="ARBA" id="ARBA00022723"/>
    </source>
</evidence>
<evidence type="ECO:0000256" key="5">
    <source>
        <dbReference type="ARBA" id="ARBA00012314"/>
    </source>
</evidence>
<dbReference type="GO" id="GO:0020037">
    <property type="term" value="F:heme binding"/>
    <property type="evidence" value="ECO:0007669"/>
    <property type="project" value="InterPro"/>
</dbReference>
<evidence type="ECO:0000256" key="1">
    <source>
        <dbReference type="ARBA" id="ARBA00001971"/>
    </source>
</evidence>
<keyword evidence="16 18" id="KW-0376">Hydrogen peroxide</keyword>
<dbReference type="GO" id="GO:0042744">
    <property type="term" value="P:hydrogen peroxide catabolic process"/>
    <property type="evidence" value="ECO:0007669"/>
    <property type="project" value="UniProtKB-KW"/>
</dbReference>
<dbReference type="InterPro" id="IPR003035">
    <property type="entry name" value="RWP-RK_dom"/>
</dbReference>
<dbReference type="PANTHER" id="PTHR11465:SF23">
    <property type="entry name" value="CATALASE-2"/>
    <property type="match status" value="1"/>
</dbReference>
<keyword evidence="6 18" id="KW-0575">Peroxidase</keyword>
<keyword evidence="8 18" id="KW-0479">Metal-binding</keyword>
<name>A0AAD6QYG6_9ROSI</name>
<dbReference type="GO" id="GO:0046872">
    <property type="term" value="F:metal ion binding"/>
    <property type="evidence" value="ECO:0007669"/>
    <property type="project" value="UniProtKB-KW"/>
</dbReference>
<protein>
    <recommendedName>
        <fullName evidence="5 18">Catalase</fullName>
        <ecNumber evidence="5 18">1.11.1.6</ecNumber>
    </recommendedName>
</protein>
<dbReference type="InterPro" id="IPR010582">
    <property type="entry name" value="Catalase_immune_responsive"/>
</dbReference>
<comment type="caution">
    <text evidence="23">The sequence shown here is derived from an EMBL/GenBank/DDBJ whole genome shotgun (WGS) entry which is preliminary data.</text>
</comment>
<feature type="compositionally biased region" description="Basic and acidic residues" evidence="20">
    <location>
        <begin position="1095"/>
        <end position="1115"/>
    </location>
</feature>
<dbReference type="InterPro" id="IPR024708">
    <property type="entry name" value="Catalase_AS"/>
</dbReference>
<dbReference type="SMART" id="SM00666">
    <property type="entry name" value="PB1"/>
    <property type="match status" value="1"/>
</dbReference>
<accession>A0AAD6QYG6</accession>
<evidence type="ECO:0000313" key="23">
    <source>
        <dbReference type="EMBL" id="KAJ6998979.1"/>
    </source>
</evidence>
<dbReference type="PROSITE" id="PS00438">
    <property type="entry name" value="CATALASE_2"/>
    <property type="match status" value="1"/>
</dbReference>
<evidence type="ECO:0000256" key="17">
    <source>
        <dbReference type="ARBA" id="ARBA00049254"/>
    </source>
</evidence>
<evidence type="ECO:0000256" key="7">
    <source>
        <dbReference type="ARBA" id="ARBA00022617"/>
    </source>
</evidence>
<keyword evidence="10 18" id="KW-0408">Iron</keyword>
<dbReference type="InterPro" id="IPR000270">
    <property type="entry name" value="PB1_dom"/>
</dbReference>
<keyword evidence="9 18" id="KW-0560">Oxidoreductase</keyword>
<comment type="subunit">
    <text evidence="4">Homodimers and heterodimers.</text>
</comment>
<dbReference type="EMBL" id="JAQIZT010000005">
    <property type="protein sequence ID" value="KAJ6998979.1"/>
    <property type="molecule type" value="Genomic_DNA"/>
</dbReference>
<evidence type="ECO:0000256" key="13">
    <source>
        <dbReference type="ARBA" id="ARBA00023140"/>
    </source>
</evidence>
<dbReference type="InterPro" id="IPR020835">
    <property type="entry name" value="Catalase_sf"/>
</dbReference>
<evidence type="ECO:0000256" key="20">
    <source>
        <dbReference type="SAM" id="MobiDB-lite"/>
    </source>
</evidence>
<evidence type="ECO:0000256" key="4">
    <source>
        <dbReference type="ARBA" id="ARBA00011726"/>
    </source>
</evidence>
<sequence>MCMAQAGSYENINPTHLSLTTTKTSSFLSFSPPQNSLSFSSWILTSAFNSPYWTTNSGASVWNNNSSLTVGSRGPILLEDYHLVEKIANFDRERIPERVVHARGASAKGFFEVTHDISNLSCADFLRAPGVQTPVIVRFSTVIHERGSPETLRDPRGFAVKFYTREGNFDLVGNNFPVFFVRDGMKFPDMVHALKPNPKSHIQENWRILDFFSHHPESLHMFSFLFDDLGVPQDYRHMEGAGVNTYTLINKAGKAHYVKFHWKPTCGVKCLLEDEAIKVGGANHSHATQDLYDSIAAGNYPEWKLFIQTIDPDHEDRFDFDPLDVTKIWPEDILPLQPVGRLVLNKNIDNFFAENEQLAFCPAIVVPGIYYSDDKLLQTRIFSYSDTQRHRLGPNYLQLPVNAPKCAHHNNHHEGFMNFMHRDEEVNYFPSRHDPSRHAERFPIPSAVCSGRREKCIIEKENNFKQPGERYRSWAPDRQERFVRRWVDALSEPRVTHEVRSIWISYWSQADKSLGQKLASHLNRSLSSDEKLIFFSASGLDFEEKIMMEDGFLSPGMMLGATVDSAMDFDYMDELLLEGCWVEATDGSEFLNPSLSNSAALFDPSFMWPSPEMNSGNPSSSLSQKGSQEVSRIPLLPGNSPLSDIQSRSPVGEIAVSAYNATEGSELGKRWWIGPAPNPSPGTTVKRRLIKAVECIKDLTKNKDVLIQIWVPVNRGGRRVLTTHDQPFALDPSCERLASYRDISVKYQFSAEEDSKDSVGMPGRVFLGKVPEWTPDVRFFRNDEYPRVNHAQQCDVRGTLALPVFEQGSRTCMGVIEVVTTSQKIKYLPELESVCKALEAVDLRSSEVPSIQILKACDMSYQAALPEIQKVLRAACETHRLPLAQTWVPCIRQGKGGCRHSNENYYHCVSTVDDACCVGDPAFQGFLEACSEHHLLKGQGVVGEAFMTNQPCFSGDVTLYGKTEYPLSHHARIFGLRAAVAIRLRSMYTGTTDFVLEFFLPVDCRDPQEQKTMLTSLSIIIKRVCQTLRVVTVKELEEETDLPVSEVLVPSDGRSSGEEMSTVKEPYSERNARDNSPWTASLLKVQQSGSNASLSEKEKEKVMCEKSIESRHNQEDYSLSGSTKYGGDSTSAEGSFSSVCKTKPGEKRRTKTEKTITLQVLRQYFAGSLKDAAKSIGVCPTTLKRICRQHGINRWPSRKIKKVGHSLQKLQRVIDSVEGAPGSVQIGSFYENFPELAAPNSSRNSPLSTLNPSSHPKPSGMQLEGGTFSSHVAEPKSPSPSCSLSSCSSHSYSSTTQQHPSAITVAASEDPKLGENLGSGVLKKIRSNAELHASILERKLMPRSQSHTTLTELGNRPPLPKGSSRLSQEMDGHRVKVSFGNDKIRLRMPNNWVFKDLLQEIIGRFNLDDMHRYDLKYLDDDSEWVLLACDDDLEECIDVCGSGDNQTIKLLIEVSPHPWGRSLYNSG</sequence>
<dbReference type="SMART" id="SM01060">
    <property type="entry name" value="Catalase"/>
    <property type="match status" value="1"/>
</dbReference>
<evidence type="ECO:0000256" key="6">
    <source>
        <dbReference type="ARBA" id="ARBA00022559"/>
    </source>
</evidence>
<dbReference type="GO" id="GO:0005886">
    <property type="term" value="C:plasma membrane"/>
    <property type="evidence" value="ECO:0007669"/>
    <property type="project" value="TreeGrafter"/>
</dbReference>
<feature type="compositionally biased region" description="Low complexity" evidence="20">
    <location>
        <begin position="1279"/>
        <end position="1301"/>
    </location>
</feature>
<dbReference type="CDD" id="cd06407">
    <property type="entry name" value="PB1_NLP"/>
    <property type="match status" value="1"/>
</dbReference>
<gene>
    <name evidence="23" type="ORF">NC653_014961</name>
</gene>
<dbReference type="InterPro" id="IPR055081">
    <property type="entry name" value="NLP1-9_GAF"/>
</dbReference>
<keyword evidence="24" id="KW-1185">Reference proteome</keyword>
<dbReference type="GO" id="GO:0004096">
    <property type="term" value="F:catalase activity"/>
    <property type="evidence" value="ECO:0007669"/>
    <property type="project" value="UniProtKB-EC"/>
</dbReference>
<reference evidence="23" key="1">
    <citation type="journal article" date="2023" name="Mol. Ecol. Resour.">
        <title>Chromosome-level genome assembly of a triploid poplar Populus alba 'Berolinensis'.</title>
        <authorList>
            <person name="Chen S."/>
            <person name="Yu Y."/>
            <person name="Wang X."/>
            <person name="Wang S."/>
            <person name="Zhang T."/>
            <person name="Zhou Y."/>
            <person name="He R."/>
            <person name="Meng N."/>
            <person name="Wang Y."/>
            <person name="Liu W."/>
            <person name="Liu Z."/>
            <person name="Liu J."/>
            <person name="Guo Q."/>
            <person name="Huang H."/>
            <person name="Sederoff R.R."/>
            <person name="Wang G."/>
            <person name="Qu G."/>
            <person name="Chen S."/>
        </authorList>
    </citation>
    <scope>NUCLEOTIDE SEQUENCE</scope>
    <source>
        <strain evidence="23">SC-2020</strain>
    </source>
</reference>
<evidence type="ECO:0000256" key="12">
    <source>
        <dbReference type="ARBA" id="ARBA00023125"/>
    </source>
</evidence>
<feature type="domain" description="PB1" evidence="22">
    <location>
        <begin position="1372"/>
        <end position="1455"/>
    </location>
</feature>
<evidence type="ECO:0000256" key="16">
    <source>
        <dbReference type="ARBA" id="ARBA00023324"/>
    </source>
</evidence>
<evidence type="ECO:0000256" key="2">
    <source>
        <dbReference type="ARBA" id="ARBA00004275"/>
    </source>
</evidence>
<dbReference type="PROSITE" id="PS51402">
    <property type="entry name" value="CATALASE_3"/>
    <property type="match status" value="1"/>
</dbReference>
<evidence type="ECO:0000256" key="9">
    <source>
        <dbReference type="ARBA" id="ARBA00023002"/>
    </source>
</evidence>
<evidence type="ECO:0000313" key="24">
    <source>
        <dbReference type="Proteomes" id="UP001164929"/>
    </source>
</evidence>
<feature type="region of interest" description="Disordered" evidence="20">
    <location>
        <begin position="1341"/>
        <end position="1368"/>
    </location>
</feature>
<proteinExistence type="inferred from homology"/>
<evidence type="ECO:0000259" key="22">
    <source>
        <dbReference type="PROSITE" id="PS51745"/>
    </source>
</evidence>
<comment type="function">
    <text evidence="19">Catalyzes the degradation of hydrogen peroxide (H(2)O(2)) generated by peroxisomal oxidases to water and oxygen, thereby protecting cells from the toxic effects of hydrogen peroxide.</text>
</comment>
<dbReference type="Pfam" id="PF22922">
    <property type="entry name" value="GAF_NLP"/>
    <property type="match status" value="2"/>
</dbReference>
<dbReference type="Pfam" id="PF00564">
    <property type="entry name" value="PB1"/>
    <property type="match status" value="1"/>
</dbReference>
<dbReference type="Pfam" id="PF00199">
    <property type="entry name" value="Catalase"/>
    <property type="match status" value="1"/>
</dbReference>
<keyword evidence="11" id="KW-0805">Transcription regulation</keyword>
<dbReference type="Gene3D" id="3.10.20.90">
    <property type="entry name" value="Phosphatidylinositol 3-kinase Catalytic Subunit, Chain A, domain 1"/>
    <property type="match status" value="1"/>
</dbReference>
<evidence type="ECO:0000256" key="19">
    <source>
        <dbReference type="RuleBase" id="RU004142"/>
    </source>
</evidence>
<dbReference type="GO" id="GO:0042542">
    <property type="term" value="P:response to hydrogen peroxide"/>
    <property type="evidence" value="ECO:0007669"/>
    <property type="project" value="TreeGrafter"/>
</dbReference>
<evidence type="ECO:0000256" key="11">
    <source>
        <dbReference type="ARBA" id="ARBA00023015"/>
    </source>
</evidence>
<dbReference type="PROSITE" id="PS00437">
    <property type="entry name" value="CATALASE_1"/>
    <property type="match status" value="1"/>
</dbReference>
<dbReference type="SUPFAM" id="SSF56634">
    <property type="entry name" value="Heme-dependent catalase-like"/>
    <property type="match status" value="1"/>
</dbReference>
<evidence type="ECO:0000256" key="15">
    <source>
        <dbReference type="ARBA" id="ARBA00023242"/>
    </source>
</evidence>
<dbReference type="PROSITE" id="PS51745">
    <property type="entry name" value="PB1"/>
    <property type="match status" value="1"/>
</dbReference>
<feature type="region of interest" description="Disordered" evidence="20">
    <location>
        <begin position="1048"/>
        <end position="1151"/>
    </location>
</feature>
<dbReference type="PANTHER" id="PTHR11465">
    <property type="entry name" value="CATALASE"/>
    <property type="match status" value="1"/>
</dbReference>
<feature type="region of interest" description="Disordered" evidence="20">
    <location>
        <begin position="1237"/>
        <end position="1301"/>
    </location>
</feature>
<keyword evidence="13" id="KW-0576">Peroxisome</keyword>
<dbReference type="InterPro" id="IPR034891">
    <property type="entry name" value="PB1_NLP"/>
</dbReference>
<keyword evidence="14" id="KW-0804">Transcription</keyword>
<comment type="cofactor">
    <cofactor evidence="1">
        <name>heme</name>
        <dbReference type="ChEBI" id="CHEBI:30413"/>
    </cofactor>
</comment>
<feature type="domain" description="RWP-RK" evidence="21">
    <location>
        <begin position="1142"/>
        <end position="1223"/>
    </location>
</feature>